<dbReference type="HOGENOM" id="CLU_2517279_0_0_1"/>
<reference evidence="1" key="1">
    <citation type="journal article" date="2011" name="PLoS Biol.">
        <title>Gene gain and loss during evolution of obligate parasitism in the white rust pathogen of Arabidopsis thaliana.</title>
        <authorList>
            <person name="Kemen E."/>
            <person name="Gardiner A."/>
            <person name="Schultz-Larsen T."/>
            <person name="Kemen A.C."/>
            <person name="Balmuth A.L."/>
            <person name="Robert-Seilaniantz A."/>
            <person name="Bailey K."/>
            <person name="Holub E."/>
            <person name="Studholme D.J."/>
            <person name="Maclean D."/>
            <person name="Jones J.D."/>
        </authorList>
    </citation>
    <scope>NUCLEOTIDE SEQUENCE</scope>
</reference>
<accession>F0WDK5</accession>
<dbReference type="AlphaFoldDB" id="F0WDK5"/>
<gene>
    <name evidence="1" type="primary">AlNc14C67G4725</name>
    <name evidence="1" type="ORF">ALNC14_054220</name>
</gene>
<organism evidence="1">
    <name type="scientific">Albugo laibachii Nc14</name>
    <dbReference type="NCBI Taxonomy" id="890382"/>
    <lineage>
        <taxon>Eukaryota</taxon>
        <taxon>Sar</taxon>
        <taxon>Stramenopiles</taxon>
        <taxon>Oomycota</taxon>
        <taxon>Peronosporomycetes</taxon>
        <taxon>Albuginales</taxon>
        <taxon>Albuginaceae</taxon>
        <taxon>Albugo</taxon>
    </lineage>
</organism>
<protein>
    <submittedName>
        <fullName evidence="1">AlNc14C67G4725 protein</fullName>
    </submittedName>
</protein>
<dbReference type="EMBL" id="FR824112">
    <property type="protein sequence ID" value="CCA19279.1"/>
    <property type="molecule type" value="Genomic_DNA"/>
</dbReference>
<sequence length="92" mass="10818">MQPLFRLMAGLLYYNVVHERMRMTSSEWLIQSTVHGEKNYSQFSINRYFEKCDHMIPRLGHITAETLSKHLRRNSRKDTLGKIASACLLSFL</sequence>
<name>F0WDK5_9STRA</name>
<reference evidence="1" key="2">
    <citation type="submission" date="2011-02" db="EMBL/GenBank/DDBJ databases">
        <authorList>
            <person name="MacLean D."/>
        </authorList>
    </citation>
    <scope>NUCLEOTIDE SEQUENCE</scope>
</reference>
<proteinExistence type="predicted"/>
<evidence type="ECO:0000313" key="1">
    <source>
        <dbReference type="EMBL" id="CCA19279.1"/>
    </source>
</evidence>